<dbReference type="GO" id="GO:0051082">
    <property type="term" value="F:unfolded protein binding"/>
    <property type="evidence" value="ECO:0007669"/>
    <property type="project" value="TreeGrafter"/>
</dbReference>
<feature type="region of interest" description="Disordered" evidence="2">
    <location>
        <begin position="544"/>
        <end position="563"/>
    </location>
</feature>
<dbReference type="InterPro" id="IPR008978">
    <property type="entry name" value="HSP20-like_chaperone"/>
</dbReference>
<dbReference type="OrthoDB" id="73639at2759"/>
<dbReference type="GO" id="GO:0000493">
    <property type="term" value="P:box H/ACA snoRNP assembly"/>
    <property type="evidence" value="ECO:0007669"/>
    <property type="project" value="InterPro"/>
</dbReference>
<dbReference type="Pfam" id="PF04925">
    <property type="entry name" value="SHQ1"/>
    <property type="match status" value="1"/>
</dbReference>
<dbReference type="Proteomes" id="UP001139887">
    <property type="component" value="Unassembled WGS sequence"/>
</dbReference>
<evidence type="ECO:0000313" key="4">
    <source>
        <dbReference type="EMBL" id="KAJ2845214.1"/>
    </source>
</evidence>
<dbReference type="SUPFAM" id="SSF49764">
    <property type="entry name" value="HSP20-like chaperones"/>
    <property type="match status" value="1"/>
</dbReference>
<dbReference type="Pfam" id="PF21413">
    <property type="entry name" value="SHQ1-like_CS"/>
    <property type="match status" value="1"/>
</dbReference>
<accession>A0A9W8LYM3</accession>
<feature type="domain" description="CS" evidence="3">
    <location>
        <begin position="1"/>
        <end position="89"/>
    </location>
</feature>
<organism evidence="4 5">
    <name type="scientific">Coemansia brasiliensis</name>
    <dbReference type="NCBI Taxonomy" id="2650707"/>
    <lineage>
        <taxon>Eukaryota</taxon>
        <taxon>Fungi</taxon>
        <taxon>Fungi incertae sedis</taxon>
        <taxon>Zoopagomycota</taxon>
        <taxon>Kickxellomycotina</taxon>
        <taxon>Kickxellomycetes</taxon>
        <taxon>Kickxellales</taxon>
        <taxon>Kickxellaceae</taxon>
        <taxon>Coemansia</taxon>
    </lineage>
</organism>
<gene>
    <name evidence="4" type="ORF">IWW36_004873</name>
</gene>
<dbReference type="EMBL" id="JANBUW010000861">
    <property type="protein sequence ID" value="KAJ2845214.1"/>
    <property type="molecule type" value="Genomic_DNA"/>
</dbReference>
<keyword evidence="5" id="KW-1185">Reference proteome</keyword>
<evidence type="ECO:0000313" key="5">
    <source>
        <dbReference type="Proteomes" id="UP001139887"/>
    </source>
</evidence>
<name>A0A9W8LYM3_9FUNG</name>
<comment type="caution">
    <text evidence="4">The sequence shown here is derived from an EMBL/GenBank/DDBJ whole genome shotgun (WGS) entry which is preliminary data.</text>
</comment>
<dbReference type="GO" id="GO:0005737">
    <property type="term" value="C:cytoplasm"/>
    <property type="evidence" value="ECO:0007669"/>
    <property type="project" value="TreeGrafter"/>
</dbReference>
<evidence type="ECO:0000256" key="2">
    <source>
        <dbReference type="SAM" id="MobiDB-lite"/>
    </source>
</evidence>
<evidence type="ECO:0000256" key="1">
    <source>
        <dbReference type="ARBA" id="ARBA00005607"/>
    </source>
</evidence>
<dbReference type="InterPro" id="IPR007009">
    <property type="entry name" value="Shq1_C"/>
</dbReference>
<dbReference type="GO" id="GO:0005654">
    <property type="term" value="C:nucleoplasm"/>
    <property type="evidence" value="ECO:0007669"/>
    <property type="project" value="TreeGrafter"/>
</dbReference>
<dbReference type="PANTHER" id="PTHR12967:SF0">
    <property type="entry name" value="PROTEIN SHQ1 HOMOLOG"/>
    <property type="match status" value="1"/>
</dbReference>
<dbReference type="InterPro" id="IPR048696">
    <property type="entry name" value="SHQ1-like_CS"/>
</dbReference>
<evidence type="ECO:0000259" key="3">
    <source>
        <dbReference type="PROSITE" id="PS51203"/>
    </source>
</evidence>
<comment type="similarity">
    <text evidence="1">Belongs to the SHQ1 family.</text>
</comment>
<feature type="region of interest" description="Disordered" evidence="2">
    <location>
        <begin position="504"/>
        <end position="536"/>
    </location>
</feature>
<sequence length="563" mass="63798">MITPRFSVQQDETSVHVEIHAPHVRAQNIEFDVEDDQFKFFANPYYLRLTFPGKVVEDEKSTASLDAASGNITVTLSKQNPGEKFANLDLLTSLLATRREKEAGNEGSQSKRHFIEEIKDGADIGSTLQEAYLDEDFDWEIPQKLNNDNLLKEVYGFNQQYSGYLTHVHSTANEINEVGNPESDTAEVRRQNRISCEDAKFDEDYYMENYINDEFIQTLIQRKSRFYIALQQQQQQANKQSTSVDQLAAQVDQALHTSDYKTSTELTDAVEFTDTEKKIMLDLPRKTHIIGNKQSVYLGLVDILFAYLLDQRINQDEFTVESAWSIGAVSATLSNLEQFTSLRSTVVACFRRGLAYPLYRNWELCEKVLEDICTICQLGRRAILKVFLQLKHLFDQHDVYYIYSKLYIDDYSVWLQTAASDKVIGSLAHKLHRLEIDKDEIGWELDAYEDLALMTSESDIEDEAGLASAEQDVAVHKSEQKISLKADQGNSNPKPLIEVLDKPNAQQVAAQTSQKDADSKPSTGVNLSTPAQTSVSDLLVLEDKNAEAKSQSKTKKPLIEIID</sequence>
<dbReference type="CDD" id="cd06463">
    <property type="entry name" value="p23_like"/>
    <property type="match status" value="1"/>
</dbReference>
<dbReference type="Gene3D" id="2.60.40.790">
    <property type="match status" value="1"/>
</dbReference>
<protein>
    <recommendedName>
        <fullName evidence="3">CS domain-containing protein</fullName>
    </recommendedName>
</protein>
<dbReference type="PROSITE" id="PS51203">
    <property type="entry name" value="CS"/>
    <property type="match status" value="1"/>
</dbReference>
<proteinExistence type="inferred from homology"/>
<dbReference type="InterPro" id="IPR007052">
    <property type="entry name" value="CS_dom"/>
</dbReference>
<dbReference type="PANTHER" id="PTHR12967">
    <property type="entry name" value="PROTEIN SHQ1 HOMOLOG"/>
    <property type="match status" value="1"/>
</dbReference>
<reference evidence="4" key="1">
    <citation type="submission" date="2022-07" db="EMBL/GenBank/DDBJ databases">
        <title>Phylogenomic reconstructions and comparative analyses of Kickxellomycotina fungi.</title>
        <authorList>
            <person name="Reynolds N.K."/>
            <person name="Stajich J.E."/>
            <person name="Barry K."/>
            <person name="Grigoriev I.V."/>
            <person name="Crous P."/>
            <person name="Smith M.E."/>
        </authorList>
    </citation>
    <scope>NUCLEOTIDE SEQUENCE</scope>
    <source>
        <strain evidence="4">NRRL 1566</strain>
    </source>
</reference>
<dbReference type="AlphaFoldDB" id="A0A9W8LYM3"/>
<dbReference type="InterPro" id="IPR039742">
    <property type="entry name" value="Shq1"/>
</dbReference>